<dbReference type="AlphaFoldDB" id="A0A2D2B417"/>
<sequence>MIAAFSSALIIGFGALAIDMGSVYGQTRKLQGIADLAALAAARDMPNAQRAAQATAAANGWRGPLTVEVTSGKYKPNPAVAAANRFTAGAAAPNAVRVKLSGKADIFFGQVFLGRSTVDISRSATAARAEMASFQLGSRLASLNGGVANSLLKGLTGSSINLSVMDYNQLLNTDVDLFKYLDLLRTELGLRGLSYEKVLQADVTTGKALQVLEKLLDDEGKDSAALAVRQIAQAAGTATPAELDKLISVGPYGPQSSVSGGQGAGIAVSALDLTSATLQLAQEGRQVKLDIGTNVPGVASVDAWLAIGERPNNSTWLTVSSDDSVVIRTAQTRLYLDAKVGSGGLLAGIAQVNLPILVETASAEAKLQSLDCNNRIATLAVKPSVGKLWIGQIDRTKLNDFTHPMTVGSATIADTLLLDITGSSQASIGGASWKSVSFNNNEIKARTLKSVQTDDIAGALIGTLIGNLDLDIDILGILSLSLGNNAVIKVVGDLLTAVAAPLDGLLNTLTGILGVKVGEADVRVNGLRCKEAALVA</sequence>
<dbReference type="KEGG" id="cmb:CSW64_13800"/>
<dbReference type="InterPro" id="IPR028087">
    <property type="entry name" value="Tad_N"/>
</dbReference>
<dbReference type="Pfam" id="PF09977">
    <property type="entry name" value="Tad_C"/>
    <property type="match status" value="1"/>
</dbReference>
<dbReference type="OrthoDB" id="7630116at2"/>
<evidence type="ECO:0000259" key="2">
    <source>
        <dbReference type="Pfam" id="PF13400"/>
    </source>
</evidence>
<evidence type="ECO:0000313" key="3">
    <source>
        <dbReference type="EMBL" id="ATQ45013.1"/>
    </source>
</evidence>
<evidence type="ECO:0000259" key="1">
    <source>
        <dbReference type="Pfam" id="PF09977"/>
    </source>
</evidence>
<gene>
    <name evidence="3" type="ORF">CSW64_13800</name>
</gene>
<organism evidence="3 4">
    <name type="scientific">Caulobacter mirabilis</name>
    <dbReference type="NCBI Taxonomy" id="69666"/>
    <lineage>
        <taxon>Bacteria</taxon>
        <taxon>Pseudomonadati</taxon>
        <taxon>Pseudomonadota</taxon>
        <taxon>Alphaproteobacteria</taxon>
        <taxon>Caulobacterales</taxon>
        <taxon>Caulobacteraceae</taxon>
        <taxon>Caulobacter</taxon>
    </lineage>
</organism>
<name>A0A2D2B417_9CAUL</name>
<dbReference type="InterPro" id="IPR018705">
    <property type="entry name" value="DUF2134_membrane"/>
</dbReference>
<keyword evidence="4" id="KW-1185">Reference proteome</keyword>
<dbReference type="Proteomes" id="UP000228945">
    <property type="component" value="Chromosome"/>
</dbReference>
<protein>
    <submittedName>
        <fullName evidence="3">Uncharacterized protein</fullName>
    </submittedName>
</protein>
<feature type="domain" description="DUF2134" evidence="1">
    <location>
        <begin position="47"/>
        <end position="126"/>
    </location>
</feature>
<dbReference type="EMBL" id="CP024201">
    <property type="protein sequence ID" value="ATQ45013.1"/>
    <property type="molecule type" value="Genomic_DNA"/>
</dbReference>
<feature type="domain" description="Putative Flp pilus-assembly TadG-like N-terminal" evidence="2">
    <location>
        <begin position="3"/>
        <end position="44"/>
    </location>
</feature>
<evidence type="ECO:0000313" key="4">
    <source>
        <dbReference type="Proteomes" id="UP000228945"/>
    </source>
</evidence>
<reference evidence="3 4" key="1">
    <citation type="submission" date="2017-10" db="EMBL/GenBank/DDBJ databases">
        <title>Genome sequence of Caulobacter mirabilis FWC38.</title>
        <authorList>
            <person name="Fiebig A."/>
            <person name="Crosson S."/>
        </authorList>
    </citation>
    <scope>NUCLEOTIDE SEQUENCE [LARGE SCALE GENOMIC DNA]</scope>
    <source>
        <strain evidence="3 4">FWC 38</strain>
    </source>
</reference>
<proteinExistence type="predicted"/>
<accession>A0A2D2B417</accession>
<dbReference type="Pfam" id="PF13400">
    <property type="entry name" value="Tad"/>
    <property type="match status" value="1"/>
</dbReference>